<keyword evidence="2" id="KW-0812">Transmembrane</keyword>
<keyword evidence="2" id="KW-0472">Membrane</keyword>
<gene>
    <name evidence="3" type="ORF">SAMN05216223_102359</name>
</gene>
<feature type="region of interest" description="Disordered" evidence="1">
    <location>
        <begin position="1"/>
        <end position="39"/>
    </location>
</feature>
<proteinExistence type="predicted"/>
<dbReference type="EMBL" id="FNVU01000002">
    <property type="protein sequence ID" value="SEF88485.1"/>
    <property type="molecule type" value="Genomic_DNA"/>
</dbReference>
<feature type="compositionally biased region" description="Low complexity" evidence="1">
    <location>
        <begin position="16"/>
        <end position="37"/>
    </location>
</feature>
<dbReference type="AlphaFoldDB" id="A0A1H5VMC1"/>
<dbReference type="RefSeq" id="WP_235031823.1">
    <property type="nucleotide sequence ID" value="NZ_FNVU01000002.1"/>
</dbReference>
<feature type="transmembrane region" description="Helical" evidence="2">
    <location>
        <begin position="60"/>
        <end position="81"/>
    </location>
</feature>
<name>A0A1H5VMC1_9ACTN</name>
<sequence length="290" mass="29020">MDGGVRAGGSERPAEGRTPPRTPTPAQTPATPRTPYAEPLRDAVRAEWTKLWTLPGTWPLLGALVVLTVALGAGAAASVSYHPGTDAAKVCLTGVQLGQIVAAVLGGAVIAGEHATGMVRCTFAAMPRRGTVLAAKAVVLTAAVLPAAAVAVGGGLLSGRLLLPAAARPALSPTDGSVLRAAAGSVLYLVLIALLALGTAAVVRDAGAATGTVLALLFLFPITSALVDNPHWQRHLQQLGPATAGLAVQTTAPMALRTQPIGPWAGLGVLACWAGAALLGAVAVLRARDV</sequence>
<organism evidence="3 4">
    <name type="scientific">Actinacidiphila yanglinensis</name>
    <dbReference type="NCBI Taxonomy" id="310779"/>
    <lineage>
        <taxon>Bacteria</taxon>
        <taxon>Bacillati</taxon>
        <taxon>Actinomycetota</taxon>
        <taxon>Actinomycetes</taxon>
        <taxon>Kitasatosporales</taxon>
        <taxon>Streptomycetaceae</taxon>
        <taxon>Actinacidiphila</taxon>
    </lineage>
</organism>
<evidence type="ECO:0000313" key="4">
    <source>
        <dbReference type="Proteomes" id="UP000236754"/>
    </source>
</evidence>
<feature type="transmembrane region" description="Helical" evidence="2">
    <location>
        <begin position="177"/>
        <end position="197"/>
    </location>
</feature>
<keyword evidence="4" id="KW-1185">Reference proteome</keyword>
<feature type="transmembrane region" description="Helical" evidence="2">
    <location>
        <begin position="264"/>
        <end position="285"/>
    </location>
</feature>
<evidence type="ECO:0000256" key="1">
    <source>
        <dbReference type="SAM" id="MobiDB-lite"/>
    </source>
</evidence>
<reference evidence="3 4" key="1">
    <citation type="submission" date="2016-10" db="EMBL/GenBank/DDBJ databases">
        <authorList>
            <person name="de Groot N.N."/>
        </authorList>
    </citation>
    <scope>NUCLEOTIDE SEQUENCE [LARGE SCALE GENOMIC DNA]</scope>
    <source>
        <strain evidence="3 4">CGMCC 4.2023</strain>
    </source>
</reference>
<dbReference type="Proteomes" id="UP000236754">
    <property type="component" value="Unassembled WGS sequence"/>
</dbReference>
<feature type="transmembrane region" description="Helical" evidence="2">
    <location>
        <begin position="87"/>
        <end position="112"/>
    </location>
</feature>
<feature type="transmembrane region" description="Helical" evidence="2">
    <location>
        <begin position="209"/>
        <end position="227"/>
    </location>
</feature>
<protein>
    <submittedName>
        <fullName evidence="3">ABC-2 type transport system permease protein</fullName>
    </submittedName>
</protein>
<evidence type="ECO:0000256" key="2">
    <source>
        <dbReference type="SAM" id="Phobius"/>
    </source>
</evidence>
<accession>A0A1H5VMC1</accession>
<keyword evidence="2" id="KW-1133">Transmembrane helix</keyword>
<evidence type="ECO:0000313" key="3">
    <source>
        <dbReference type="EMBL" id="SEF88485.1"/>
    </source>
</evidence>
<feature type="transmembrane region" description="Helical" evidence="2">
    <location>
        <begin position="133"/>
        <end position="157"/>
    </location>
</feature>